<dbReference type="Proteomes" id="UP000315252">
    <property type="component" value="Unassembled WGS sequence"/>
</dbReference>
<dbReference type="AlphaFoldDB" id="A0A545TUL4"/>
<keyword evidence="2" id="KW-1185">Reference proteome</keyword>
<proteinExistence type="predicted"/>
<gene>
    <name evidence="1" type="ORF">FKG95_11935</name>
</gene>
<protein>
    <submittedName>
        <fullName evidence="1">Uncharacterized protein</fullName>
    </submittedName>
</protein>
<accession>A0A545TUL4</accession>
<comment type="caution">
    <text evidence="1">The sequence shown here is derived from an EMBL/GenBank/DDBJ whole genome shotgun (WGS) entry which is preliminary data.</text>
</comment>
<organism evidence="1 2">
    <name type="scientific">Denitrobaculum tricleocarpae</name>
    <dbReference type="NCBI Taxonomy" id="2591009"/>
    <lineage>
        <taxon>Bacteria</taxon>
        <taxon>Pseudomonadati</taxon>
        <taxon>Pseudomonadota</taxon>
        <taxon>Alphaproteobacteria</taxon>
        <taxon>Rhodospirillales</taxon>
        <taxon>Rhodospirillaceae</taxon>
        <taxon>Denitrobaculum</taxon>
    </lineage>
</organism>
<evidence type="ECO:0000313" key="1">
    <source>
        <dbReference type="EMBL" id="TQV80851.1"/>
    </source>
</evidence>
<reference evidence="1 2" key="1">
    <citation type="submission" date="2019-06" db="EMBL/GenBank/DDBJ databases">
        <title>Whole genome sequence for Rhodospirillaceae sp. R148.</title>
        <authorList>
            <person name="Wang G."/>
        </authorList>
    </citation>
    <scope>NUCLEOTIDE SEQUENCE [LARGE SCALE GENOMIC DNA]</scope>
    <source>
        <strain evidence="1 2">R148</strain>
    </source>
</reference>
<evidence type="ECO:0000313" key="2">
    <source>
        <dbReference type="Proteomes" id="UP000315252"/>
    </source>
</evidence>
<dbReference type="RefSeq" id="WP_142896565.1">
    <property type="nucleotide sequence ID" value="NZ_ML660054.1"/>
</dbReference>
<dbReference type="EMBL" id="VHSH01000003">
    <property type="protein sequence ID" value="TQV80851.1"/>
    <property type="molecule type" value="Genomic_DNA"/>
</dbReference>
<sequence>MQAEQLPTELAQIWARQLKPLGWEERILLMNEFHENLKEMIPDFGEFCEVFPAIVTETLNQIDESEISCDAQAHIYANSADEEHRQLAGAWFRAHNKSA</sequence>
<name>A0A545TUL4_9PROT</name>
<dbReference type="OrthoDB" id="7364397at2"/>